<dbReference type="PIRSF" id="PIRSF029171">
    <property type="entry name" value="Esterase_LipA"/>
    <property type="match status" value="1"/>
</dbReference>
<protein>
    <submittedName>
        <fullName evidence="2">Triacylglycerol lipase</fullName>
        <ecNumber evidence="2">3.1.1.3</ecNumber>
    </submittedName>
</protein>
<reference evidence="2" key="1">
    <citation type="journal article" date="2013" name="Proc. Natl. Acad. Sci. U.S.A.">
        <title>Mapping gene clusters within arrayed metagenomic libraries to expand the structural diversity of biomedically relevant natural products.</title>
        <authorList>
            <person name="Owen J.G."/>
            <person name="Reddy B.V."/>
            <person name="Ternei M.A."/>
            <person name="Charlop-Powers Z."/>
            <person name="Calle P.Y."/>
            <person name="Kim J.H."/>
            <person name="Brady S.F."/>
        </authorList>
    </citation>
    <scope>NUCLEOTIDE SEQUENCE</scope>
</reference>
<dbReference type="AlphaFoldDB" id="S5UBC5"/>
<name>S5UBC5_9BACT</name>
<dbReference type="GO" id="GO:0016042">
    <property type="term" value="P:lipid catabolic process"/>
    <property type="evidence" value="ECO:0007669"/>
    <property type="project" value="InterPro"/>
</dbReference>
<evidence type="ECO:0000256" key="1">
    <source>
        <dbReference type="SAM" id="MobiDB-lite"/>
    </source>
</evidence>
<keyword evidence="2" id="KW-0378">Hydrolase</keyword>
<dbReference type="Gene3D" id="1.10.260.130">
    <property type="match status" value="1"/>
</dbReference>
<dbReference type="PANTHER" id="PTHR34853:SF1">
    <property type="entry name" value="LIPASE 5"/>
    <property type="match status" value="1"/>
</dbReference>
<dbReference type="SUPFAM" id="SSF53474">
    <property type="entry name" value="alpha/beta-Hydrolases"/>
    <property type="match status" value="1"/>
</dbReference>
<evidence type="ECO:0000313" key="2">
    <source>
        <dbReference type="EMBL" id="AGS49679.1"/>
    </source>
</evidence>
<dbReference type="EMBL" id="KF264553">
    <property type="protein sequence ID" value="AGS49679.1"/>
    <property type="molecule type" value="Genomic_DNA"/>
</dbReference>
<dbReference type="PANTHER" id="PTHR34853">
    <property type="match status" value="1"/>
</dbReference>
<organism evidence="2">
    <name type="scientific">uncultured bacterium esnapd14</name>
    <dbReference type="NCBI Taxonomy" id="1366594"/>
    <lineage>
        <taxon>Bacteria</taxon>
        <taxon>environmental samples</taxon>
    </lineage>
</organism>
<dbReference type="InterPro" id="IPR029058">
    <property type="entry name" value="AB_hydrolase_fold"/>
</dbReference>
<proteinExistence type="predicted"/>
<feature type="region of interest" description="Disordered" evidence="1">
    <location>
        <begin position="14"/>
        <end position="52"/>
    </location>
</feature>
<accession>S5UBC5</accession>
<dbReference type="GO" id="GO:0004806">
    <property type="term" value="F:triacylglycerol lipase activity"/>
    <property type="evidence" value="ECO:0007669"/>
    <property type="project" value="UniProtKB-EC"/>
</dbReference>
<dbReference type="Gene3D" id="3.40.50.1820">
    <property type="entry name" value="alpha/beta hydrolase"/>
    <property type="match status" value="1"/>
</dbReference>
<dbReference type="InterPro" id="IPR005152">
    <property type="entry name" value="Lipase_secreted"/>
</dbReference>
<sequence length="392" mass="40263">MIVMVLAGACDAARPEAQPAPSSAGLAGVPSGPEGEAFYQPPPPPAEAKPGDPIWVRPYGGLRDSVGYHILYWSQSIEGALVATSGVVFWPAQARTDPRPVVAWAHGSAGLGDQCAPSKWDFEQEGMARSVAALVVRNGAIFVATDYQGLGTPGEHPYLVGHAVGRDVLNSIRAAAKLAAMSSPTAVVLGESQGGGATLFTAELAPTYAPDVKLAGGVAVAPPSDLVTLASSLDGGRYFGYTLMAINGIGTAYPAAVAKQDTLTAAGREALSSIRAECSDVILSRYAGKRQEEFGVGPILGSAEFVQRLQDNEPGRTKTSVPILVVHGEADDTIPVAGSRKLVQAYCAAGVPVTAKFLPGKGHADSTMTAMPDIVAFLTARLNGEPAASTCG</sequence>
<dbReference type="EC" id="3.1.1.3" evidence="2"/>
<dbReference type="Pfam" id="PF03583">
    <property type="entry name" value="LIP"/>
    <property type="match status" value="1"/>
</dbReference>